<dbReference type="InterPro" id="IPR027417">
    <property type="entry name" value="P-loop_NTPase"/>
</dbReference>
<feature type="non-terminal residue" evidence="5">
    <location>
        <position position="250"/>
    </location>
</feature>
<dbReference type="GO" id="GO:0005829">
    <property type="term" value="C:cytosol"/>
    <property type="evidence" value="ECO:0007669"/>
    <property type="project" value="TreeGrafter"/>
</dbReference>
<evidence type="ECO:0000256" key="2">
    <source>
        <dbReference type="ARBA" id="ARBA00022840"/>
    </source>
</evidence>
<comment type="caution">
    <text evidence="5">The sequence shown here is derived from an EMBL/GenBank/DDBJ whole genome shotgun (WGS) entry which is preliminary data.</text>
</comment>
<dbReference type="PANTHER" id="PTHR11638:SF18">
    <property type="entry name" value="HEAT SHOCK PROTEIN 104"/>
    <property type="match status" value="1"/>
</dbReference>
<name>A0A1Y1VSM9_9FUNG</name>
<dbReference type="InterPro" id="IPR036628">
    <property type="entry name" value="Clp_N_dom_sf"/>
</dbReference>
<dbReference type="GO" id="GO:0016887">
    <property type="term" value="F:ATP hydrolysis activity"/>
    <property type="evidence" value="ECO:0007669"/>
    <property type="project" value="TreeGrafter"/>
</dbReference>
<dbReference type="Pfam" id="PF02861">
    <property type="entry name" value="Clp_N"/>
    <property type="match status" value="1"/>
</dbReference>
<accession>A0A1Y1VSM9</accession>
<reference evidence="5 6" key="2">
    <citation type="submission" date="2016-08" db="EMBL/GenBank/DDBJ databases">
        <title>Pervasive Adenine N6-methylation of Active Genes in Fungi.</title>
        <authorList>
            <consortium name="DOE Joint Genome Institute"/>
            <person name="Mondo S.J."/>
            <person name="Dannebaum R.O."/>
            <person name="Kuo R.C."/>
            <person name="Labutti K."/>
            <person name="Haridas S."/>
            <person name="Kuo A."/>
            <person name="Salamov A."/>
            <person name="Ahrendt S.R."/>
            <person name="Lipzen A."/>
            <person name="Sullivan W."/>
            <person name="Andreopoulos W.B."/>
            <person name="Clum A."/>
            <person name="Lindquist E."/>
            <person name="Daum C."/>
            <person name="Ramamoorthy G.K."/>
            <person name="Gryganskyi A."/>
            <person name="Culley D."/>
            <person name="Magnuson J.K."/>
            <person name="James T.Y."/>
            <person name="O'Malley M.A."/>
            <person name="Stajich J.E."/>
            <person name="Spatafora J.W."/>
            <person name="Visel A."/>
            <person name="Grigoriev I.V."/>
        </authorList>
    </citation>
    <scope>NUCLEOTIDE SEQUENCE [LARGE SCALE GENOMIC DNA]</scope>
    <source>
        <strain evidence="5 6">S4</strain>
    </source>
</reference>
<dbReference type="Proteomes" id="UP000193944">
    <property type="component" value="Unassembled WGS sequence"/>
</dbReference>
<dbReference type="SUPFAM" id="SSF81923">
    <property type="entry name" value="Double Clp-N motif"/>
    <property type="match status" value="1"/>
</dbReference>
<evidence type="ECO:0000313" key="5">
    <source>
        <dbReference type="EMBL" id="ORX64289.1"/>
    </source>
</evidence>
<dbReference type="CDD" id="cd00009">
    <property type="entry name" value="AAA"/>
    <property type="match status" value="1"/>
</dbReference>
<sequence>MSDNFTEKVEKIILKSKELAQEANHIEIQPWHMFLALLDDPDGVLKKILTRSGGDSLMVERAIKRKIVQLPIQTPPPENITFSKNGYKVIENAQKISSKNKDKYCTLDSLILALVEYSDISTILKTSGINIENVKEEIKKLRGSGIGDSKNAEDTFDALSKYAIDMTALAEQGKFDPVIGRDDEIRRVIRVLTCRKKNNPCLIGEPGVGKTAIIEGLAQRIVANDIPSNLKCRLYSLDMGSLVAGTAFRG</sequence>
<reference evidence="5 6" key="1">
    <citation type="submission" date="2016-08" db="EMBL/GenBank/DDBJ databases">
        <title>A Parts List for Fungal Cellulosomes Revealed by Comparative Genomics.</title>
        <authorList>
            <consortium name="DOE Joint Genome Institute"/>
            <person name="Haitjema C.H."/>
            <person name="Gilmore S.P."/>
            <person name="Henske J.K."/>
            <person name="Solomon K.V."/>
            <person name="De Groot R."/>
            <person name="Kuo A."/>
            <person name="Mondo S.J."/>
            <person name="Salamov A.A."/>
            <person name="Labutti K."/>
            <person name="Zhao Z."/>
            <person name="Chiniquy J."/>
            <person name="Barry K."/>
            <person name="Brewer H.M."/>
            <person name="Purvine S.O."/>
            <person name="Wright A.T."/>
            <person name="Boxma B."/>
            <person name="Van Alen T."/>
            <person name="Hackstein J.H."/>
            <person name="Baker S.E."/>
            <person name="Grigoriev I.V."/>
            <person name="O'Malley M.A."/>
        </authorList>
    </citation>
    <scope>NUCLEOTIDE SEQUENCE [LARGE SCALE GENOMIC DNA]</scope>
    <source>
        <strain evidence="5 6">S4</strain>
    </source>
</reference>
<dbReference type="GO" id="GO:0051087">
    <property type="term" value="F:protein-folding chaperone binding"/>
    <property type="evidence" value="ECO:0007669"/>
    <property type="project" value="TreeGrafter"/>
</dbReference>
<organism evidence="5 6">
    <name type="scientific">Anaeromyces robustus</name>
    <dbReference type="NCBI Taxonomy" id="1754192"/>
    <lineage>
        <taxon>Eukaryota</taxon>
        <taxon>Fungi</taxon>
        <taxon>Fungi incertae sedis</taxon>
        <taxon>Chytridiomycota</taxon>
        <taxon>Chytridiomycota incertae sedis</taxon>
        <taxon>Neocallimastigomycetes</taxon>
        <taxon>Neocallimastigales</taxon>
        <taxon>Neocallimastigaceae</taxon>
        <taxon>Anaeromyces</taxon>
    </lineage>
</organism>
<dbReference type="EMBL" id="MCFG01000538">
    <property type="protein sequence ID" value="ORX64289.1"/>
    <property type="molecule type" value="Genomic_DNA"/>
</dbReference>
<proteinExistence type="predicted"/>
<dbReference type="GO" id="GO:0005524">
    <property type="term" value="F:ATP binding"/>
    <property type="evidence" value="ECO:0007669"/>
    <property type="project" value="UniProtKB-KW"/>
</dbReference>
<feature type="domain" description="Clp R" evidence="4">
    <location>
        <begin position="2"/>
        <end position="144"/>
    </location>
</feature>
<dbReference type="STRING" id="1754192.A0A1Y1VSM9"/>
<evidence type="ECO:0000256" key="1">
    <source>
        <dbReference type="ARBA" id="ARBA00022741"/>
    </source>
</evidence>
<keyword evidence="3" id="KW-0677">Repeat</keyword>
<dbReference type="PANTHER" id="PTHR11638">
    <property type="entry name" value="ATP-DEPENDENT CLP PROTEASE"/>
    <property type="match status" value="1"/>
</dbReference>
<keyword evidence="2" id="KW-0067">ATP-binding</keyword>
<dbReference type="InterPro" id="IPR004176">
    <property type="entry name" value="Clp_R_N"/>
</dbReference>
<dbReference type="InterPro" id="IPR050130">
    <property type="entry name" value="ClpA_ClpB"/>
</dbReference>
<dbReference type="Gene3D" id="3.40.50.300">
    <property type="entry name" value="P-loop containing nucleotide triphosphate hydrolases"/>
    <property type="match status" value="1"/>
</dbReference>
<dbReference type="SUPFAM" id="SSF52540">
    <property type="entry name" value="P-loop containing nucleoside triphosphate hydrolases"/>
    <property type="match status" value="1"/>
</dbReference>
<dbReference type="GO" id="GO:0042026">
    <property type="term" value="P:protein refolding"/>
    <property type="evidence" value="ECO:0007669"/>
    <property type="project" value="TreeGrafter"/>
</dbReference>
<dbReference type="GO" id="GO:0051082">
    <property type="term" value="F:unfolded protein binding"/>
    <property type="evidence" value="ECO:0007669"/>
    <property type="project" value="TreeGrafter"/>
</dbReference>
<gene>
    <name evidence="5" type="ORF">BCR32DRAFT_238846</name>
</gene>
<dbReference type="OrthoDB" id="47330at2759"/>
<keyword evidence="1" id="KW-0547">Nucleotide-binding</keyword>
<dbReference type="GO" id="GO:0070370">
    <property type="term" value="P:cellular heat acclimation"/>
    <property type="evidence" value="ECO:0007669"/>
    <property type="project" value="TreeGrafter"/>
</dbReference>
<keyword evidence="6" id="KW-1185">Reference proteome</keyword>
<dbReference type="PROSITE" id="PS51903">
    <property type="entry name" value="CLP_R"/>
    <property type="match status" value="1"/>
</dbReference>
<evidence type="ECO:0000313" key="6">
    <source>
        <dbReference type="Proteomes" id="UP000193944"/>
    </source>
</evidence>
<dbReference type="GO" id="GO:0043335">
    <property type="term" value="P:protein unfolding"/>
    <property type="evidence" value="ECO:0007669"/>
    <property type="project" value="TreeGrafter"/>
</dbReference>
<dbReference type="AlphaFoldDB" id="A0A1Y1VSM9"/>
<evidence type="ECO:0000256" key="3">
    <source>
        <dbReference type="PROSITE-ProRule" id="PRU01251"/>
    </source>
</evidence>
<dbReference type="Gene3D" id="1.10.1780.10">
    <property type="entry name" value="Clp, N-terminal domain"/>
    <property type="match status" value="1"/>
</dbReference>
<evidence type="ECO:0000259" key="4">
    <source>
        <dbReference type="PROSITE" id="PS51903"/>
    </source>
</evidence>
<protein>
    <submittedName>
        <fullName evidence="5">Double Clp-N motif-containing protein</fullName>
    </submittedName>
</protein>